<dbReference type="Proteomes" id="UP000502787">
    <property type="component" value="Segment"/>
</dbReference>
<accession>A0AC61M047</accession>
<evidence type="ECO:0000313" key="1">
    <source>
        <dbReference type="EMBL" id="QIZ64169.1"/>
    </source>
</evidence>
<organism evidence="1 2">
    <name type="scientific">Guinea pig adenovirus 1</name>
    <dbReference type="NCBI Taxonomy" id="2847100"/>
    <lineage>
        <taxon>Viruses</taxon>
        <taxon>Varidnaviria</taxon>
        <taxon>Bamfordvirae</taxon>
        <taxon>Preplasmiviricota</taxon>
        <taxon>Polisuviricotina</taxon>
        <taxon>Pharingeaviricetes</taxon>
        <taxon>Rowavirales</taxon>
        <taxon>Adenoviridae</taxon>
        <taxon>Mastadenovirus</taxon>
        <taxon>Mastadenovirus caviae</taxon>
        <taxon>Guinea pig mastadenovirus A</taxon>
    </lineage>
</organism>
<proteinExistence type="predicted"/>
<dbReference type="EMBL" id="MN986925">
    <property type="protein sequence ID" value="QIZ64169.1"/>
    <property type="molecule type" value="Genomic_DNA"/>
</dbReference>
<name>A0AC61M047_9ADEN</name>
<keyword evidence="2" id="KW-1185">Reference proteome</keyword>
<reference evidence="1" key="1">
    <citation type="submission" date="2020-01" db="EMBL/GenBank/DDBJ databases">
        <title>Genomic and phylogenetic analysis of two Guinea pig adenovirus strains recovered from archival lung tissue.</title>
        <authorList>
            <person name="Hofmann-Sieber H."/>
            <person name="Gonzalez G."/>
            <person name="Spohn M."/>
            <person name="Dobner T."/>
            <person name="Kajon A.E."/>
        </authorList>
    </citation>
    <scope>NUCLEOTIDE SEQUENCE</scope>
    <source>
        <strain evidence="1">AUS96</strain>
    </source>
</reference>
<sequence>MNRSDAFGPVADKCAWRSHCFLIADHLARCDAACFARSGLHKLDYFVKPPLSDDLGDVPDSYQPGHGFTLSWSPLYESKRVFPPFCNPEKFDDDLPWAFVKIARPSGHVEVVCQCDKPTPHPFLLDRLCEAYRRAFTPHDPFGIRAGDLGPATPV</sequence>
<protein>
    <submittedName>
        <fullName evidence="1">13.3 kDa</fullName>
    </submittedName>
</protein>
<evidence type="ECO:0000313" key="2">
    <source>
        <dbReference type="Proteomes" id="UP000502787"/>
    </source>
</evidence>